<protein>
    <submittedName>
        <fullName evidence="5">ATP-binding cassette domain-containing protein</fullName>
    </submittedName>
</protein>
<organism evidence="5 6">
    <name type="scientific">Saccharibacillus alkalitolerans</name>
    <dbReference type="NCBI Taxonomy" id="2705290"/>
    <lineage>
        <taxon>Bacteria</taxon>
        <taxon>Bacillati</taxon>
        <taxon>Bacillota</taxon>
        <taxon>Bacilli</taxon>
        <taxon>Bacillales</taxon>
        <taxon>Paenibacillaceae</taxon>
        <taxon>Saccharibacillus</taxon>
    </lineage>
</organism>
<dbReference type="InterPro" id="IPR003439">
    <property type="entry name" value="ABC_transporter-like_ATP-bd"/>
</dbReference>
<dbReference type="Proteomes" id="UP000800303">
    <property type="component" value="Unassembled WGS sequence"/>
</dbReference>
<accession>A0ABX0F0U3</accession>
<gene>
    <name evidence="5" type="ORF">GYN08_04590</name>
</gene>
<comment type="caution">
    <text evidence="5">The sequence shown here is derived from an EMBL/GenBank/DDBJ whole genome shotgun (WGS) entry which is preliminary data.</text>
</comment>
<evidence type="ECO:0000259" key="4">
    <source>
        <dbReference type="PROSITE" id="PS50893"/>
    </source>
</evidence>
<proteinExistence type="predicted"/>
<sequence>MFELNSVRWKHILDIERLTIPQGGTTCISGDSGSGKSTLLRLLSGMISPDSGEIFYRGTPLSQIDPVRHRREVVTATQTPAVFEGDVRENLQLGLRYTERPDAAESRLKTALESAELSVSLDQDASSLSGGEKQRLAIARILLLEPPVLLLDEPTSSLDEGTAERVLGTIVREAGRTGRTIILISHSPELIRLYGDRVITVAGGRVAGYEEVRR</sequence>
<dbReference type="GO" id="GO:0005524">
    <property type="term" value="F:ATP binding"/>
    <property type="evidence" value="ECO:0007669"/>
    <property type="project" value="UniProtKB-KW"/>
</dbReference>
<dbReference type="Pfam" id="PF00005">
    <property type="entry name" value="ABC_tran"/>
    <property type="match status" value="1"/>
</dbReference>
<evidence type="ECO:0000256" key="3">
    <source>
        <dbReference type="ARBA" id="ARBA00022840"/>
    </source>
</evidence>
<feature type="domain" description="ABC transporter" evidence="4">
    <location>
        <begin position="2"/>
        <end position="214"/>
    </location>
</feature>
<evidence type="ECO:0000313" key="5">
    <source>
        <dbReference type="EMBL" id="NGZ74586.1"/>
    </source>
</evidence>
<keyword evidence="6" id="KW-1185">Reference proteome</keyword>
<keyword evidence="2" id="KW-0547">Nucleotide-binding</keyword>
<dbReference type="PANTHER" id="PTHR43423:SF1">
    <property type="entry name" value="ABC TRANSPORTER I FAMILY MEMBER 17"/>
    <property type="match status" value="1"/>
</dbReference>
<dbReference type="SMART" id="SM00382">
    <property type="entry name" value="AAA"/>
    <property type="match status" value="1"/>
</dbReference>
<evidence type="ECO:0000256" key="2">
    <source>
        <dbReference type="ARBA" id="ARBA00022741"/>
    </source>
</evidence>
<dbReference type="InterPro" id="IPR003593">
    <property type="entry name" value="AAA+_ATPase"/>
</dbReference>
<dbReference type="EMBL" id="JAAFGS010000001">
    <property type="protein sequence ID" value="NGZ74586.1"/>
    <property type="molecule type" value="Genomic_DNA"/>
</dbReference>
<dbReference type="PROSITE" id="PS50893">
    <property type="entry name" value="ABC_TRANSPORTER_2"/>
    <property type="match status" value="1"/>
</dbReference>
<dbReference type="InterPro" id="IPR027417">
    <property type="entry name" value="P-loop_NTPase"/>
</dbReference>
<dbReference type="PROSITE" id="PS00211">
    <property type="entry name" value="ABC_TRANSPORTER_1"/>
    <property type="match status" value="1"/>
</dbReference>
<evidence type="ECO:0000256" key="1">
    <source>
        <dbReference type="ARBA" id="ARBA00022448"/>
    </source>
</evidence>
<evidence type="ECO:0000313" key="6">
    <source>
        <dbReference type="Proteomes" id="UP000800303"/>
    </source>
</evidence>
<keyword evidence="1" id="KW-0813">Transport</keyword>
<dbReference type="PANTHER" id="PTHR43423">
    <property type="entry name" value="ABC TRANSPORTER I FAMILY MEMBER 17"/>
    <property type="match status" value="1"/>
</dbReference>
<dbReference type="Gene3D" id="3.40.50.300">
    <property type="entry name" value="P-loop containing nucleotide triphosphate hydrolases"/>
    <property type="match status" value="1"/>
</dbReference>
<dbReference type="SUPFAM" id="SSF52540">
    <property type="entry name" value="P-loop containing nucleoside triphosphate hydrolases"/>
    <property type="match status" value="1"/>
</dbReference>
<name>A0ABX0F0U3_9BACL</name>
<reference evidence="5 6" key="1">
    <citation type="submission" date="2020-01" db="EMBL/GenBank/DDBJ databases">
        <title>Polyphasic characterisation and genomic insights into a novel alkali tolerant bacterium VR-M41.</title>
        <authorList>
            <person name="Vemuluri V.R."/>
        </authorList>
    </citation>
    <scope>NUCLEOTIDE SEQUENCE [LARGE SCALE GENOMIC DNA]</scope>
    <source>
        <strain evidence="5 6">VR-M41</strain>
    </source>
</reference>
<dbReference type="InterPro" id="IPR017871">
    <property type="entry name" value="ABC_transporter-like_CS"/>
</dbReference>
<dbReference type="RefSeq" id="WP_166272841.1">
    <property type="nucleotide sequence ID" value="NZ_JAAFGS010000001.1"/>
</dbReference>
<keyword evidence="3 5" id="KW-0067">ATP-binding</keyword>